<keyword evidence="1" id="KW-0472">Membrane</keyword>
<name>K0T4C9_THAOC</name>
<keyword evidence="1" id="KW-0812">Transmembrane</keyword>
<dbReference type="AlphaFoldDB" id="K0T4C9"/>
<accession>K0T4C9</accession>
<comment type="caution">
    <text evidence="2">The sequence shown here is derived from an EMBL/GenBank/DDBJ whole genome shotgun (WGS) entry which is preliminary data.</text>
</comment>
<proteinExistence type="predicted"/>
<evidence type="ECO:0000313" key="2">
    <source>
        <dbReference type="EMBL" id="EJK68186.1"/>
    </source>
</evidence>
<dbReference type="EMBL" id="AGNL01011835">
    <property type="protein sequence ID" value="EJK68186.1"/>
    <property type="molecule type" value="Genomic_DNA"/>
</dbReference>
<feature type="non-terminal residue" evidence="2">
    <location>
        <position position="318"/>
    </location>
</feature>
<feature type="transmembrane region" description="Helical" evidence="1">
    <location>
        <begin position="55"/>
        <end position="72"/>
    </location>
</feature>
<keyword evidence="1" id="KW-1133">Transmembrane helix</keyword>
<dbReference type="Proteomes" id="UP000266841">
    <property type="component" value="Unassembled WGS sequence"/>
</dbReference>
<evidence type="ECO:0000256" key="1">
    <source>
        <dbReference type="SAM" id="Phobius"/>
    </source>
</evidence>
<organism evidence="2 3">
    <name type="scientific">Thalassiosira oceanica</name>
    <name type="common">Marine diatom</name>
    <dbReference type="NCBI Taxonomy" id="159749"/>
    <lineage>
        <taxon>Eukaryota</taxon>
        <taxon>Sar</taxon>
        <taxon>Stramenopiles</taxon>
        <taxon>Ochrophyta</taxon>
        <taxon>Bacillariophyta</taxon>
        <taxon>Coscinodiscophyceae</taxon>
        <taxon>Thalassiosirophycidae</taxon>
        <taxon>Thalassiosirales</taxon>
        <taxon>Thalassiosiraceae</taxon>
        <taxon>Thalassiosira</taxon>
    </lineage>
</organism>
<evidence type="ECO:0000313" key="3">
    <source>
        <dbReference type="Proteomes" id="UP000266841"/>
    </source>
</evidence>
<reference evidence="2 3" key="1">
    <citation type="journal article" date="2012" name="Genome Biol.">
        <title>Genome and low-iron response of an oceanic diatom adapted to chronic iron limitation.</title>
        <authorList>
            <person name="Lommer M."/>
            <person name="Specht M."/>
            <person name="Roy A.S."/>
            <person name="Kraemer L."/>
            <person name="Andreson R."/>
            <person name="Gutowska M.A."/>
            <person name="Wolf J."/>
            <person name="Bergner S.V."/>
            <person name="Schilhabel M.B."/>
            <person name="Klostermeier U.C."/>
            <person name="Beiko R.G."/>
            <person name="Rosenstiel P."/>
            <person name="Hippler M."/>
            <person name="Laroche J."/>
        </authorList>
    </citation>
    <scope>NUCLEOTIDE SEQUENCE [LARGE SCALE GENOMIC DNA]</scope>
    <source>
        <strain evidence="2 3">CCMP1005</strain>
    </source>
</reference>
<protein>
    <submittedName>
        <fullName evidence="2">Uncharacterized protein</fullName>
    </submittedName>
</protein>
<sequence length="318" mass="34744">MSGSNDEEPGLSFRAEIPTATARGLLGFVCRCSKFDSFLRLRILLESIRVLPRMAWLRYVVVVIVVVLLLELPKNRRGLKNSFSGSRSFQIGVPKLPAKWTSKGFCDVFIRKGKRKVKRKPKGQSNFDGTESDVVVTVGNLILKRAPVGWPPVRLRGTDRRRLQQLLAKRGEDDRHMILVGELRSMVVAIPGGIGCLSHLQHVLSQAANRVYLGRQFKDSIADLTWLAQNLASRPTRIAELVPEVPTHVGCSDASGTGMGGVWLPNALPIYAASLNDKHNPGLTHGGGEATAAAMTAYLQHRSDAGGDRDGTRNPGRA</sequence>
<gene>
    <name evidence="2" type="ORF">THAOC_10655</name>
</gene>
<keyword evidence="3" id="KW-1185">Reference proteome</keyword>